<dbReference type="PANTHER" id="PTHR23037:SF7">
    <property type="entry name" value="INTERLEUKIN-21 RECEPTOR"/>
    <property type="match status" value="1"/>
</dbReference>
<protein>
    <submittedName>
        <fullName evidence="10">Interleukin-21 receptor-like</fullName>
    </submittedName>
</protein>
<accession>A0A6P6MW97</accession>
<evidence type="ECO:0000256" key="6">
    <source>
        <dbReference type="ARBA" id="ARBA00023170"/>
    </source>
</evidence>
<dbReference type="RefSeq" id="XP_026100643.1">
    <property type="nucleotide sequence ID" value="XM_026244858.1"/>
</dbReference>
<evidence type="ECO:0000256" key="5">
    <source>
        <dbReference type="ARBA" id="ARBA00023136"/>
    </source>
</evidence>
<dbReference type="PANTHER" id="PTHR23037">
    <property type="entry name" value="CYTOKINE RECEPTOR"/>
    <property type="match status" value="1"/>
</dbReference>
<sequence length="441" mass="50655">MSPTGIFSIFLAFSVQAKAASQEYICETDYWHTIICSLKLPITSTRNSSYWLEAHSISSKQNYRCQLQRVHEDHICNITVESGFRSLDIYSMKLNYFENGTVNSFLLDAYFEPVTNIKPKAPFDLTLQYANGTYHFFWKSGYENHTYRDALPIKYELNYYKDGDPTSEVSVQLDKEMIKIEEMRFDPDTMYTVMVKSKIDDRRTYSGTWSDWSSAVKWKTAYRDEPSQDITIVIGMFAVAGLLILLMSFLAARFKMKDISWVPTPETYFQPLYQKYHGNFQCWVLAKTPLEDFQVTEDFSKIDKISEVFTTLQDQVESMGMYPTAQCHTPYVGPTAEVWAPCQMPDTRSETSIPCEEFPLFCEELPDKVENLFQSLNLCLSGDVLSLKDSTLSLECLNGCETSEAAVIINPVPACFKQDYCTLTNTPTGPVPTFTRDEHRQ</sequence>
<dbReference type="SUPFAM" id="SSF49265">
    <property type="entry name" value="Fibronectin type III"/>
    <property type="match status" value="1"/>
</dbReference>
<keyword evidence="2 7" id="KW-0812">Transmembrane</keyword>
<keyword evidence="6" id="KW-0675">Receptor</keyword>
<evidence type="ECO:0000256" key="7">
    <source>
        <dbReference type="SAM" id="Phobius"/>
    </source>
</evidence>
<dbReference type="GO" id="GO:0004896">
    <property type="term" value="F:cytokine receptor activity"/>
    <property type="evidence" value="ECO:0007669"/>
    <property type="project" value="InterPro"/>
</dbReference>
<dbReference type="GeneID" id="113071514"/>
<organism evidence="9 10">
    <name type="scientific">Carassius auratus</name>
    <name type="common">Goldfish</name>
    <dbReference type="NCBI Taxonomy" id="7957"/>
    <lineage>
        <taxon>Eukaryota</taxon>
        <taxon>Metazoa</taxon>
        <taxon>Chordata</taxon>
        <taxon>Craniata</taxon>
        <taxon>Vertebrata</taxon>
        <taxon>Euteleostomi</taxon>
        <taxon>Actinopterygii</taxon>
        <taxon>Neopterygii</taxon>
        <taxon>Teleostei</taxon>
        <taxon>Ostariophysi</taxon>
        <taxon>Cypriniformes</taxon>
        <taxon>Cyprinidae</taxon>
        <taxon>Cyprininae</taxon>
        <taxon>Carassius</taxon>
    </lineage>
</organism>
<evidence type="ECO:0000256" key="8">
    <source>
        <dbReference type="SAM" id="SignalP"/>
    </source>
</evidence>
<evidence type="ECO:0000313" key="9">
    <source>
        <dbReference type="Proteomes" id="UP000515129"/>
    </source>
</evidence>
<dbReference type="Proteomes" id="UP000515129">
    <property type="component" value="Unplaced"/>
</dbReference>
<keyword evidence="5 7" id="KW-0472">Membrane</keyword>
<dbReference type="InterPro" id="IPR036116">
    <property type="entry name" value="FN3_sf"/>
</dbReference>
<dbReference type="PROSITE" id="PS01355">
    <property type="entry name" value="HEMATOPO_REC_S_F1"/>
    <property type="match status" value="1"/>
</dbReference>
<comment type="subcellular location">
    <subcellularLocation>
        <location evidence="1">Membrane</location>
        <topology evidence="1">Single-pass membrane protein</topology>
    </subcellularLocation>
</comment>
<evidence type="ECO:0000256" key="3">
    <source>
        <dbReference type="ARBA" id="ARBA00022729"/>
    </source>
</evidence>
<keyword evidence="4 7" id="KW-1133">Transmembrane helix</keyword>
<evidence type="ECO:0000256" key="2">
    <source>
        <dbReference type="ARBA" id="ARBA00022692"/>
    </source>
</evidence>
<dbReference type="InterPro" id="IPR013783">
    <property type="entry name" value="Ig-like_fold"/>
</dbReference>
<name>A0A6P6MW97_CARAU</name>
<dbReference type="OrthoDB" id="8897483at2759"/>
<keyword evidence="3 8" id="KW-0732">Signal</keyword>
<keyword evidence="9" id="KW-1185">Reference proteome</keyword>
<evidence type="ECO:0000256" key="1">
    <source>
        <dbReference type="ARBA" id="ARBA00004167"/>
    </source>
</evidence>
<gene>
    <name evidence="10" type="primary">LOC113071514</name>
</gene>
<feature type="signal peptide" evidence="8">
    <location>
        <begin position="1"/>
        <end position="19"/>
    </location>
</feature>
<evidence type="ECO:0000256" key="4">
    <source>
        <dbReference type="ARBA" id="ARBA00022989"/>
    </source>
</evidence>
<dbReference type="InterPro" id="IPR003531">
    <property type="entry name" value="Hempt_rcpt_S_F1_CS"/>
</dbReference>
<proteinExistence type="predicted"/>
<dbReference type="GO" id="GO:0009897">
    <property type="term" value="C:external side of plasma membrane"/>
    <property type="evidence" value="ECO:0007669"/>
    <property type="project" value="TreeGrafter"/>
</dbReference>
<evidence type="ECO:0000313" key="10">
    <source>
        <dbReference type="RefSeq" id="XP_026100643.1"/>
    </source>
</evidence>
<dbReference type="Gene3D" id="2.60.40.10">
    <property type="entry name" value="Immunoglobulins"/>
    <property type="match status" value="2"/>
</dbReference>
<dbReference type="AlphaFoldDB" id="A0A6P6MW97"/>
<dbReference type="KEGG" id="caua:113071514"/>
<feature type="chain" id="PRO_5028267136" evidence="8">
    <location>
        <begin position="20"/>
        <end position="441"/>
    </location>
</feature>
<feature type="transmembrane region" description="Helical" evidence="7">
    <location>
        <begin position="230"/>
        <end position="252"/>
    </location>
</feature>
<reference evidence="10" key="1">
    <citation type="submission" date="2025-08" db="UniProtKB">
        <authorList>
            <consortium name="RefSeq"/>
        </authorList>
    </citation>
    <scope>IDENTIFICATION</scope>
    <source>
        <strain evidence="10">Wakin</strain>
        <tissue evidence="10">Muscle</tissue>
    </source>
</reference>